<dbReference type="Proteomes" id="UP000696931">
    <property type="component" value="Unassembled WGS sequence"/>
</dbReference>
<evidence type="ECO:0000259" key="3">
    <source>
        <dbReference type="Pfam" id="PF01345"/>
    </source>
</evidence>
<feature type="region of interest" description="Disordered" evidence="1">
    <location>
        <begin position="736"/>
        <end position="764"/>
    </location>
</feature>
<dbReference type="EMBL" id="JACRIW010000081">
    <property type="protein sequence ID" value="MBI5170148.1"/>
    <property type="molecule type" value="Genomic_DNA"/>
</dbReference>
<keyword evidence="2" id="KW-0732">Signal</keyword>
<evidence type="ECO:0000313" key="5">
    <source>
        <dbReference type="Proteomes" id="UP000696931"/>
    </source>
</evidence>
<feature type="chain" id="PRO_5037897528" evidence="2">
    <location>
        <begin position="42"/>
        <end position="1813"/>
    </location>
</feature>
<dbReference type="SUPFAM" id="SSF117074">
    <property type="entry name" value="Hypothetical protein PA1324"/>
    <property type="match status" value="2"/>
</dbReference>
<feature type="domain" description="DUF11" evidence="3">
    <location>
        <begin position="463"/>
        <end position="572"/>
    </location>
</feature>
<sequence>MTARSPHREAARDAHARIRAWALGLVALAPLLALAPLRAHAAMPPAGTPVDNTATATAHVVANGVWVNPASNTVRTVVQALDAVTLRYARSLLASPGETIAFAHVLAHAGNTNATYTLTLAQDGADGFDLSAPALLRDVDGDGVPSGPDTPIANGATVTLARGDSLALLVTGTVPANAPAFAHARVTLAAATPGGTRDAVTDTVRTGAAGAPPALAFWSAGFGTVVRSSALGAPLHVQAEAAACNTNPALRDTVALTLSSRLTGDSDVFLAIETGPNTGVFRTPPTPVTQSPPVSAPANDGVLMQSVGDEVEALLTGCGGAETRAHVWIQPGGVVFDARSDAPVAFARVALVDLTGAGNGGAPGGPARVLDWDGVSAAPSEVVTDASGRFEFPSVAASTYAIRVTPPATHTFPSTVPLPALSANRTLDAAGSYGGAFAISRDGDPVRLDVPVDGVVTWALFAEKTASKLEAEWGDLLEYRVNVANRSDSALAAVTLRDRLPHGFAYVRGTARVNGAAAEPATDTNGALTFALGAMATGDRTEIRYGVRVGAGAPEGDAINRAIAAAGTLESNEATARVRVRGDAFGGEALLTGTVWYDADRDGVRGPGEGGLPGVRLYLDDGSFAVTDEHGRWSMAGLSPRTHALKLDGTTLPPTARAAATHRHERDTPGLRFVTLTRGELARADFAVTGDTTASRQVRERQLASATANEAARVLQRGLSPLAPRAPVGDTRALPAARVTSGESAPAPERTASGDVASPATGGVEALPAATSPALALEQLLPALEPALGFVGIGAHDTIGVTQLSVVAKAPFGSRVALRVNGMPLPDSRVGRHFTAPRTGVEAWEYIGVALQSGDNTLELSVPRTGERVIAHVVAPGPFARLELHAPRRAHADGRAVVPVEVRVTDRDGVPIAARTIVTLEAGAARFAAPDLDPVTPGWQTAIEGGRARVALLAPASPGESRVVATSGDVRAAATIAFVPELRPMLAVGALEGVLRLRRYEGAAGAAGASGARVAGGAARLASFEAPVTQFTTESRDGRTAADAHGALFMKGRVQGDLLLTLGWDSDREREQRQFRDLTPDRGFPVAGDAATRGYEAQSTGQLYAKLERRDASLLYGDYVTGSGGGGPASSFRSLGRYGRSLTGALASWERGALAVHTFTSRDRAHRAVEELRGMGTSGPYVLAHAPLVENSERVELIVRDRAQPSIVRSSTSLQRFTDYTLEPLTGRLLLRAPAPSLDADLNTVWLRVSYERDGDGAPAWVHGADARVRVHPRLELGGVAVDDHDPAAPYELRSASAEWRAGAHTALAAEWAATRHVGEAAADAGRVELTHESPRGTARAWGVSTAPRFDNPSAGAGAGRNEAGATLALRLPDRSRLAMEALFSGDAEGRERRAGGLLSLDRALSTAVRGEFGVRVAGVTRRDAASDPTTASVRARLSAQWPKHPEWSGYSELEQDTRAWERRMAAVGGEYRFTARGRLYARHELLSSLSSAWAMSNTQSRAATVVGVDADVAHDAHVFSEYRMSDVIAGREGQAAVGLRNGWKIADGMRLSTTFERVTPLAGSDAGPTTALTGAVDFTGDDVWKGSSRFEVRTSRASDQFLQGMAAAVRLDSAWTALGRQLLTLTRTHGAGAEARERLQLGFAWRPNGPYEALGRWEFRYDREAPNAAAGIGRVRHVANIAALSGSATKRAWEGTLGWAGKLTREQESARVTAGGAQWVHGRIARALGAHWDAGVTGSVRAGRTLAEREYGLGAEVGRELARGAWLSLGFNRFGFDDDELAGESWTRAGAYLRVRMRFDERTFANEPEVRP</sequence>
<reference evidence="4" key="1">
    <citation type="submission" date="2020-07" db="EMBL/GenBank/DDBJ databases">
        <title>Huge and variable diversity of episymbiotic CPR bacteria and DPANN archaea in groundwater ecosystems.</title>
        <authorList>
            <person name="He C.Y."/>
            <person name="Keren R."/>
            <person name="Whittaker M."/>
            <person name="Farag I.F."/>
            <person name="Doudna J."/>
            <person name="Cate J.H.D."/>
            <person name="Banfield J.F."/>
        </authorList>
    </citation>
    <scope>NUCLEOTIDE SEQUENCE</scope>
    <source>
        <strain evidence="4">NC_groundwater_1813_Pr3_B-0.1um_71_17</strain>
    </source>
</reference>
<gene>
    <name evidence="4" type="ORF">HZA61_11710</name>
</gene>
<comment type="caution">
    <text evidence="4">The sequence shown here is derived from an EMBL/GenBank/DDBJ whole genome shotgun (WGS) entry which is preliminary data.</text>
</comment>
<dbReference type="InterPro" id="IPR013783">
    <property type="entry name" value="Ig-like_fold"/>
</dbReference>
<name>A0A933SEA5_UNCEI</name>
<organism evidence="4 5">
    <name type="scientific">Eiseniibacteriota bacterium</name>
    <dbReference type="NCBI Taxonomy" id="2212470"/>
    <lineage>
        <taxon>Bacteria</taxon>
        <taxon>Candidatus Eiseniibacteriota</taxon>
    </lineage>
</organism>
<dbReference type="InterPro" id="IPR047589">
    <property type="entry name" value="DUF11_rpt"/>
</dbReference>
<dbReference type="NCBIfam" id="TIGR01451">
    <property type="entry name" value="B_ant_repeat"/>
    <property type="match status" value="1"/>
</dbReference>
<dbReference type="InterPro" id="IPR001434">
    <property type="entry name" value="OmcB-like_DUF11"/>
</dbReference>
<evidence type="ECO:0000256" key="1">
    <source>
        <dbReference type="SAM" id="MobiDB-lite"/>
    </source>
</evidence>
<feature type="signal peptide" evidence="2">
    <location>
        <begin position="1"/>
        <end position="41"/>
    </location>
</feature>
<dbReference type="Gene3D" id="2.60.40.10">
    <property type="entry name" value="Immunoglobulins"/>
    <property type="match status" value="1"/>
</dbReference>
<proteinExistence type="predicted"/>
<dbReference type="Pfam" id="PF01345">
    <property type="entry name" value="DUF11"/>
    <property type="match status" value="1"/>
</dbReference>
<evidence type="ECO:0000256" key="2">
    <source>
        <dbReference type="SAM" id="SignalP"/>
    </source>
</evidence>
<accession>A0A933SEA5</accession>
<evidence type="ECO:0000313" key="4">
    <source>
        <dbReference type="EMBL" id="MBI5170148.1"/>
    </source>
</evidence>
<protein>
    <submittedName>
        <fullName evidence="4">DUF11 domain-containing protein</fullName>
    </submittedName>
</protein>